<dbReference type="SUPFAM" id="SSF48371">
    <property type="entry name" value="ARM repeat"/>
    <property type="match status" value="1"/>
</dbReference>
<dbReference type="Proteomes" id="UP000663881">
    <property type="component" value="Unassembled WGS sequence"/>
</dbReference>
<comment type="caution">
    <text evidence="1">The sequence shown here is derived from an EMBL/GenBank/DDBJ whole genome shotgun (WGS) entry which is preliminary data.</text>
</comment>
<gene>
    <name evidence="1" type="ORF">OKA104_LOCUS36287</name>
</gene>
<sequence length="480" mass="54479">MSRDSSEYDNLPTHAMSRAIAVAQGTEISSTEYQWVQKTAEESNDDLEKLHCKYILCAQAAEHGGFIEPNYFGNLPELLTTNNVIIRQCIMWAFASILPCKNVLSPLLIRLLYKSLKNETLGWSISYLFRKISEYDKYTEMITCASWISMSKLLFDLTLSEQVRMTIVFTLNNVYKIRKWTSPVIKRRFEELLQIDGIGTRVLIATVQSLQSMVLGGANLEKETVSKLRYLSNNGDSASMESIQELLDFLDNRRILSHASGYSGSSVKKELVATQNTSVSRSEEESAEPTVKLHSMDHLLNTVGHLGRTFNAESKPIDVHEGHNQAWYRTTWVEVTNLAVLAKEGNLKDQDFDYLTKNFRDGPHWGAMIFNTKIAILEIVAGAFRNAAEVKQAIPRNVLDVMIDRLSGTNEKIHRQCAEGLLFVLKNQQSFTEEQMERIETALKNTNDSIVKQHLIELYALYIIKGHHFKLDLNTISDGL</sequence>
<protein>
    <submittedName>
        <fullName evidence="1">Uncharacterized protein</fullName>
    </submittedName>
</protein>
<dbReference type="AlphaFoldDB" id="A0A819VT60"/>
<dbReference type="InterPro" id="IPR016024">
    <property type="entry name" value="ARM-type_fold"/>
</dbReference>
<evidence type="ECO:0000313" key="1">
    <source>
        <dbReference type="EMBL" id="CAF4112502.1"/>
    </source>
</evidence>
<accession>A0A819VT60</accession>
<feature type="non-terminal residue" evidence="1">
    <location>
        <position position="480"/>
    </location>
</feature>
<name>A0A819VT60_9BILA</name>
<organism evidence="1 2">
    <name type="scientific">Adineta steineri</name>
    <dbReference type="NCBI Taxonomy" id="433720"/>
    <lineage>
        <taxon>Eukaryota</taxon>
        <taxon>Metazoa</taxon>
        <taxon>Spiralia</taxon>
        <taxon>Gnathifera</taxon>
        <taxon>Rotifera</taxon>
        <taxon>Eurotatoria</taxon>
        <taxon>Bdelloidea</taxon>
        <taxon>Adinetida</taxon>
        <taxon>Adinetidae</taxon>
        <taxon>Adineta</taxon>
    </lineage>
</organism>
<dbReference type="EMBL" id="CAJOAY010005580">
    <property type="protein sequence ID" value="CAF4112502.1"/>
    <property type="molecule type" value="Genomic_DNA"/>
</dbReference>
<proteinExistence type="predicted"/>
<evidence type="ECO:0000313" key="2">
    <source>
        <dbReference type="Proteomes" id="UP000663881"/>
    </source>
</evidence>
<reference evidence="1" key="1">
    <citation type="submission" date="2021-02" db="EMBL/GenBank/DDBJ databases">
        <authorList>
            <person name="Nowell W R."/>
        </authorList>
    </citation>
    <scope>NUCLEOTIDE SEQUENCE</scope>
</reference>